<protein>
    <submittedName>
        <fullName evidence="1">Retrotransposon ORF1</fullName>
    </submittedName>
</protein>
<dbReference type="EMBL" id="BQNB010010102">
    <property type="protein sequence ID" value="GJS72759.1"/>
    <property type="molecule type" value="Genomic_DNA"/>
</dbReference>
<dbReference type="Proteomes" id="UP001151760">
    <property type="component" value="Unassembled WGS sequence"/>
</dbReference>
<organism evidence="1 2">
    <name type="scientific">Tanacetum coccineum</name>
    <dbReference type="NCBI Taxonomy" id="301880"/>
    <lineage>
        <taxon>Eukaryota</taxon>
        <taxon>Viridiplantae</taxon>
        <taxon>Streptophyta</taxon>
        <taxon>Embryophyta</taxon>
        <taxon>Tracheophyta</taxon>
        <taxon>Spermatophyta</taxon>
        <taxon>Magnoliopsida</taxon>
        <taxon>eudicotyledons</taxon>
        <taxon>Gunneridae</taxon>
        <taxon>Pentapetalae</taxon>
        <taxon>asterids</taxon>
        <taxon>campanulids</taxon>
        <taxon>Asterales</taxon>
        <taxon>Asteraceae</taxon>
        <taxon>Asteroideae</taxon>
        <taxon>Anthemideae</taxon>
        <taxon>Anthemidinae</taxon>
        <taxon>Tanacetum</taxon>
    </lineage>
</organism>
<name>A0ABQ4Y527_9ASTR</name>
<keyword evidence="2" id="KW-1185">Reference proteome</keyword>
<sequence length="234" mass="27027">MEGLAVEYFDTFPTRDELTYHKYLMCGPIPSIFLRNPIIMEGCSSNLKIPCNIGHVHVEKAYIDLNSPLNIMTRMMYNWIIRRKLNLRENANGGISNFTRRIKGMHVFIGNFTYVVDFMIVEDISSIIDPRLSQVVLGRPFIEISNMTHDLPEGVVRFTNGDDEVAYKMPHKIKQYNSLSNLEKEHTKSVYLRNEEDKRRGVDYVMSKILGFYNECLELGPEYATGLEDEGEVT</sequence>
<dbReference type="Gene3D" id="2.40.70.10">
    <property type="entry name" value="Acid Proteases"/>
    <property type="match status" value="1"/>
</dbReference>
<accession>A0ABQ4Y527</accession>
<proteinExistence type="predicted"/>
<evidence type="ECO:0000313" key="1">
    <source>
        <dbReference type="EMBL" id="GJS72759.1"/>
    </source>
</evidence>
<reference evidence="1" key="1">
    <citation type="journal article" date="2022" name="Int. J. Mol. Sci.">
        <title>Draft Genome of Tanacetum Coccineum: Genomic Comparison of Closely Related Tanacetum-Family Plants.</title>
        <authorList>
            <person name="Yamashiro T."/>
            <person name="Shiraishi A."/>
            <person name="Nakayama K."/>
            <person name="Satake H."/>
        </authorList>
    </citation>
    <scope>NUCLEOTIDE SEQUENCE</scope>
</reference>
<gene>
    <name evidence="1" type="ORF">Tco_0705600</name>
</gene>
<evidence type="ECO:0000313" key="2">
    <source>
        <dbReference type="Proteomes" id="UP001151760"/>
    </source>
</evidence>
<reference evidence="1" key="2">
    <citation type="submission" date="2022-01" db="EMBL/GenBank/DDBJ databases">
        <authorList>
            <person name="Yamashiro T."/>
            <person name="Shiraishi A."/>
            <person name="Satake H."/>
            <person name="Nakayama K."/>
        </authorList>
    </citation>
    <scope>NUCLEOTIDE SEQUENCE</scope>
</reference>
<comment type="caution">
    <text evidence="1">The sequence shown here is derived from an EMBL/GenBank/DDBJ whole genome shotgun (WGS) entry which is preliminary data.</text>
</comment>
<dbReference type="InterPro" id="IPR021109">
    <property type="entry name" value="Peptidase_aspartic_dom_sf"/>
</dbReference>